<gene>
    <name evidence="2" type="ORF">PHMEG_00018613</name>
</gene>
<evidence type="ECO:0000313" key="2">
    <source>
        <dbReference type="EMBL" id="OWZ08789.1"/>
    </source>
</evidence>
<comment type="caution">
    <text evidence="2">The sequence shown here is derived from an EMBL/GenBank/DDBJ whole genome shotgun (WGS) entry which is preliminary data.</text>
</comment>
<protein>
    <submittedName>
        <fullName evidence="2">Uncharacterized protein</fullName>
    </submittedName>
</protein>
<dbReference type="EMBL" id="NBNE01003023">
    <property type="protein sequence ID" value="OWZ08789.1"/>
    <property type="molecule type" value="Genomic_DNA"/>
</dbReference>
<reference evidence="3" key="1">
    <citation type="submission" date="2017-03" db="EMBL/GenBank/DDBJ databases">
        <title>Phytopthora megakarya and P. palmivora, two closely related causual agents of cacao black pod achieved similar genome size and gene model numbers by different mechanisms.</title>
        <authorList>
            <person name="Ali S."/>
            <person name="Shao J."/>
            <person name="Larry D.J."/>
            <person name="Kronmiller B."/>
            <person name="Shen D."/>
            <person name="Strem M.D."/>
            <person name="Melnick R.L."/>
            <person name="Guiltinan M.J."/>
            <person name="Tyler B.M."/>
            <person name="Meinhardt L.W."/>
            <person name="Bailey B.A."/>
        </authorList>
    </citation>
    <scope>NUCLEOTIDE SEQUENCE [LARGE SCALE GENOMIC DNA]</scope>
    <source>
        <strain evidence="3">zdho120</strain>
    </source>
</reference>
<proteinExistence type="predicted"/>
<name>A0A225VUY3_9STRA</name>
<dbReference type="AlphaFoldDB" id="A0A225VUY3"/>
<keyword evidence="1" id="KW-0175">Coiled coil</keyword>
<accession>A0A225VUY3</accession>
<evidence type="ECO:0000256" key="1">
    <source>
        <dbReference type="SAM" id="Coils"/>
    </source>
</evidence>
<dbReference type="OrthoDB" id="118391at2759"/>
<dbReference type="Proteomes" id="UP000198211">
    <property type="component" value="Unassembled WGS sequence"/>
</dbReference>
<evidence type="ECO:0000313" key="3">
    <source>
        <dbReference type="Proteomes" id="UP000198211"/>
    </source>
</evidence>
<organism evidence="2 3">
    <name type="scientific">Phytophthora megakarya</name>
    <dbReference type="NCBI Taxonomy" id="4795"/>
    <lineage>
        <taxon>Eukaryota</taxon>
        <taxon>Sar</taxon>
        <taxon>Stramenopiles</taxon>
        <taxon>Oomycota</taxon>
        <taxon>Peronosporomycetes</taxon>
        <taxon>Peronosporales</taxon>
        <taxon>Peronosporaceae</taxon>
        <taxon>Phytophthora</taxon>
    </lineage>
</organism>
<sequence length="358" mass="41253">MVLVRAHKKEEVELMIKQLQRLKLQLKQTLAMWNRSTAVNDQKLYRAIHRLALEGDTLRTENGELFSRLQHFERLQSIAHQTLRETIQADEQDSSDATVYEASTKARWTPQSVISGWRVFFSDGSPSFYFRPFAFEDFNRAIELCDDTFAVDPPFIKLAGEMFGWKIHCAPLTRRPDKSLVTHARFTIQFDSSLDSIGKTMQRMGVKTLPLIATPPQWSPNHREEVSVNVLQEFGKDAYVMVCNIPGPVHYRFLYFLRRLKRTMANGKRSVSFIMTVANSEANQRTRLVEGLQHNVNWVQEGGTYVTLTEIDDGTVGMTYDHWASCQDEQHGQSLFIQWAQFVSRWSQAILPSSLLES</sequence>
<feature type="coiled-coil region" evidence="1">
    <location>
        <begin position="5"/>
        <end position="36"/>
    </location>
</feature>
<keyword evidence="3" id="KW-1185">Reference proteome</keyword>